<dbReference type="NCBIfam" id="TIGR02265">
    <property type="entry name" value="Mxa_TIGR02265"/>
    <property type="match status" value="1"/>
</dbReference>
<keyword evidence="2" id="KW-1185">Reference proteome</keyword>
<proteinExistence type="predicted"/>
<protein>
    <submittedName>
        <fullName evidence="1">DUF2378 family protein</fullName>
    </submittedName>
</protein>
<reference evidence="1 2" key="1">
    <citation type="submission" date="2023-12" db="EMBL/GenBank/DDBJ databases">
        <title>the genome sequence of Hyalangium sp. s54d21.</title>
        <authorList>
            <person name="Zhang X."/>
        </authorList>
    </citation>
    <scope>NUCLEOTIDE SEQUENCE [LARGE SCALE GENOMIC DNA]</scope>
    <source>
        <strain evidence="2">s54d21</strain>
    </source>
</reference>
<name>A0ABU5H4U3_9BACT</name>
<comment type="caution">
    <text evidence="1">The sequence shown here is derived from an EMBL/GenBank/DDBJ whole genome shotgun (WGS) entry which is preliminary data.</text>
</comment>
<gene>
    <name evidence="1" type="ORF">SYV04_18905</name>
</gene>
<sequence>MAAAMSLTATDTASPHLVFGQTFDRLFNEVLAGRVTPELQQALRDVGLDLSRPLLPAYPMEVLEKCMEVAAQRLYRGVPQEVALRALGELQVDAFTRTLVGRATLAAMRLFSVKMALDRLSRAWRNANNFVQTEVREINRDLYEVWVNEVGRFPEITLGIMSAILKHLGQGKFQVTIAHYDGHACTYRISVQPPPSP</sequence>
<dbReference type="EMBL" id="JAXIVS010000006">
    <property type="protein sequence ID" value="MDY7228500.1"/>
    <property type="molecule type" value="Genomic_DNA"/>
</dbReference>
<dbReference type="Proteomes" id="UP001291309">
    <property type="component" value="Unassembled WGS sequence"/>
</dbReference>
<evidence type="ECO:0000313" key="2">
    <source>
        <dbReference type="Proteomes" id="UP001291309"/>
    </source>
</evidence>
<accession>A0ABU5H4U3</accession>
<dbReference type="Pfam" id="PF09536">
    <property type="entry name" value="DUF2378"/>
    <property type="match status" value="1"/>
</dbReference>
<dbReference type="RefSeq" id="WP_321547227.1">
    <property type="nucleotide sequence ID" value="NZ_JAXIVS010000006.1"/>
</dbReference>
<evidence type="ECO:0000313" key="1">
    <source>
        <dbReference type="EMBL" id="MDY7228500.1"/>
    </source>
</evidence>
<organism evidence="1 2">
    <name type="scientific">Hyalangium rubrum</name>
    <dbReference type="NCBI Taxonomy" id="3103134"/>
    <lineage>
        <taxon>Bacteria</taxon>
        <taxon>Pseudomonadati</taxon>
        <taxon>Myxococcota</taxon>
        <taxon>Myxococcia</taxon>
        <taxon>Myxococcales</taxon>
        <taxon>Cystobacterineae</taxon>
        <taxon>Archangiaceae</taxon>
        <taxon>Hyalangium</taxon>
    </lineage>
</organism>
<dbReference type="InterPro" id="IPR011751">
    <property type="entry name" value="Mxa_paralog_2265"/>
</dbReference>